<evidence type="ECO:0000256" key="5">
    <source>
        <dbReference type="ARBA" id="ARBA00023014"/>
    </source>
</evidence>
<dbReference type="InterPro" id="IPR050584">
    <property type="entry name" value="Cholesterol_7-desaturase"/>
</dbReference>
<dbReference type="SUPFAM" id="SSF55961">
    <property type="entry name" value="Bet v1-like"/>
    <property type="match status" value="1"/>
</dbReference>
<dbReference type="Gene3D" id="2.102.10.10">
    <property type="entry name" value="Rieske [2Fe-2S] iron-sulphur domain"/>
    <property type="match status" value="1"/>
</dbReference>
<organism evidence="7 8">
    <name type="scientific">Pigmentiphaga daeguensis</name>
    <dbReference type="NCBI Taxonomy" id="414049"/>
    <lineage>
        <taxon>Bacteria</taxon>
        <taxon>Pseudomonadati</taxon>
        <taxon>Pseudomonadota</taxon>
        <taxon>Betaproteobacteria</taxon>
        <taxon>Burkholderiales</taxon>
        <taxon>Alcaligenaceae</taxon>
        <taxon>Pigmentiphaga</taxon>
    </lineage>
</organism>
<evidence type="ECO:0000256" key="4">
    <source>
        <dbReference type="ARBA" id="ARBA00023004"/>
    </source>
</evidence>
<feature type="domain" description="Rieske" evidence="6">
    <location>
        <begin position="27"/>
        <end position="134"/>
    </location>
</feature>
<evidence type="ECO:0000313" key="8">
    <source>
        <dbReference type="Proteomes" id="UP001501706"/>
    </source>
</evidence>
<keyword evidence="8" id="KW-1185">Reference proteome</keyword>
<dbReference type="InterPro" id="IPR017941">
    <property type="entry name" value="Rieske_2Fe-2S"/>
</dbReference>
<name>A0ABP3MI80_9BURK</name>
<dbReference type="InterPro" id="IPR036922">
    <property type="entry name" value="Rieske_2Fe-2S_sf"/>
</dbReference>
<sequence length="427" mass="47874">MLSPEMNRMLTRVENGAPMGNLIGRFWIPALLSEEIAEPDCPPVRVGLLGHRLVAFRDSEGRVGLLDARCPHRSVDLFFGRNEQGGLRCVYHGWKFGVDGACVDMPSEPSTSPMKAKVRARAYPVHESGGIVWAYLGPGQAPAAPDIEFMSLPESHVYASKRLMRCNFMQALEGSLDTSHLTFLHQMNLMSKDVFGVGDFQRFSDADGAPRFFCADTPYGMSISARRDGDDDTYYWRVTQWLMPVGVLVPTAPGSVCRANFFVPIDDRNCWWYRIRYQPERPLEQEEIEEYDTGDLDYSRRVPGTYESIGNKENDYLIDRGKQRAESFTGIPSAQLQDIAVQESQGEIADRSIEHLGTSDTAIAQTRRRLINAAQALEEGRMPPEALAASQYRIRAIAITLNRTRTFDEAAALAQLPPVQGTREKMK</sequence>
<keyword evidence="4" id="KW-0408">Iron</keyword>
<accession>A0ABP3MI80</accession>
<keyword evidence="2" id="KW-0479">Metal-binding</keyword>
<dbReference type="Proteomes" id="UP001501706">
    <property type="component" value="Unassembled WGS sequence"/>
</dbReference>
<dbReference type="CDD" id="cd03479">
    <property type="entry name" value="Rieske_RO_Alpha_PhDO_like"/>
    <property type="match status" value="1"/>
</dbReference>
<dbReference type="PROSITE" id="PS51296">
    <property type="entry name" value="RIESKE"/>
    <property type="match status" value="1"/>
</dbReference>
<evidence type="ECO:0000256" key="3">
    <source>
        <dbReference type="ARBA" id="ARBA00023002"/>
    </source>
</evidence>
<evidence type="ECO:0000256" key="2">
    <source>
        <dbReference type="ARBA" id="ARBA00022723"/>
    </source>
</evidence>
<keyword evidence="5" id="KW-0411">Iron-sulfur</keyword>
<keyword evidence="3" id="KW-0560">Oxidoreductase</keyword>
<dbReference type="EMBL" id="BAAAEN010000017">
    <property type="protein sequence ID" value="GAA0518889.1"/>
    <property type="molecule type" value="Genomic_DNA"/>
</dbReference>
<dbReference type="PANTHER" id="PTHR21266:SF59">
    <property type="entry name" value="BLR4922 PROTEIN"/>
    <property type="match status" value="1"/>
</dbReference>
<dbReference type="Pfam" id="PF19301">
    <property type="entry name" value="LigXa_C"/>
    <property type="match status" value="1"/>
</dbReference>
<dbReference type="SUPFAM" id="SSF50022">
    <property type="entry name" value="ISP domain"/>
    <property type="match status" value="1"/>
</dbReference>
<evidence type="ECO:0000256" key="1">
    <source>
        <dbReference type="ARBA" id="ARBA00022714"/>
    </source>
</evidence>
<protein>
    <submittedName>
        <fullName evidence="7">Rieske 2Fe-2S domain-containing protein</fullName>
    </submittedName>
</protein>
<dbReference type="InterPro" id="IPR045623">
    <property type="entry name" value="LigXa_C"/>
</dbReference>
<dbReference type="Pfam" id="PF00355">
    <property type="entry name" value="Rieske"/>
    <property type="match status" value="1"/>
</dbReference>
<keyword evidence="1" id="KW-0001">2Fe-2S</keyword>
<gene>
    <name evidence="7" type="ORF">GCM10009097_40550</name>
</gene>
<comment type="caution">
    <text evidence="7">The sequence shown here is derived from an EMBL/GenBank/DDBJ whole genome shotgun (WGS) entry which is preliminary data.</text>
</comment>
<evidence type="ECO:0000259" key="6">
    <source>
        <dbReference type="PROSITE" id="PS51296"/>
    </source>
</evidence>
<dbReference type="PANTHER" id="PTHR21266">
    <property type="entry name" value="IRON-SULFUR DOMAIN CONTAINING PROTEIN"/>
    <property type="match status" value="1"/>
</dbReference>
<proteinExistence type="predicted"/>
<evidence type="ECO:0000313" key="7">
    <source>
        <dbReference type="EMBL" id="GAA0518889.1"/>
    </source>
</evidence>
<reference evidence="8" key="1">
    <citation type="journal article" date="2019" name="Int. J. Syst. Evol. Microbiol.">
        <title>The Global Catalogue of Microorganisms (GCM) 10K type strain sequencing project: providing services to taxonomists for standard genome sequencing and annotation.</title>
        <authorList>
            <consortium name="The Broad Institute Genomics Platform"/>
            <consortium name="The Broad Institute Genome Sequencing Center for Infectious Disease"/>
            <person name="Wu L."/>
            <person name="Ma J."/>
        </authorList>
    </citation>
    <scope>NUCLEOTIDE SEQUENCE [LARGE SCALE GENOMIC DNA]</scope>
    <source>
        <strain evidence="8">JCM 14330</strain>
    </source>
</reference>